<reference evidence="1 2" key="1">
    <citation type="submission" date="2016-08" db="EMBL/GenBank/DDBJ databases">
        <title>A Parts List for Fungal Cellulosomes Revealed by Comparative Genomics.</title>
        <authorList>
            <consortium name="DOE Joint Genome Institute"/>
            <person name="Haitjema C.H."/>
            <person name="Gilmore S.P."/>
            <person name="Henske J.K."/>
            <person name="Solomon K.V."/>
            <person name="De Groot R."/>
            <person name="Kuo A."/>
            <person name="Mondo S.J."/>
            <person name="Salamov A.A."/>
            <person name="Labutti K."/>
            <person name="Zhao Z."/>
            <person name="Chiniquy J."/>
            <person name="Barry K."/>
            <person name="Brewer H.M."/>
            <person name="Purvine S.O."/>
            <person name="Wright A.T."/>
            <person name="Boxma B."/>
            <person name="Van Alen T."/>
            <person name="Hackstein J.H."/>
            <person name="Baker S.E."/>
            <person name="Grigoriev I.V."/>
            <person name="O'Malley M.A."/>
        </authorList>
    </citation>
    <scope>NUCLEOTIDE SEQUENCE [LARGE SCALE GENOMIC DNA]</scope>
    <source>
        <strain evidence="1 2">G1</strain>
    </source>
</reference>
<keyword evidence="2" id="KW-1185">Reference proteome</keyword>
<dbReference type="AlphaFoldDB" id="A0A1Y2FCQ1"/>
<comment type="caution">
    <text evidence="1">The sequence shown here is derived from an EMBL/GenBank/DDBJ whole genome shotgun (WGS) entry which is preliminary data.</text>
</comment>
<protein>
    <recommendedName>
        <fullName evidence="3">Membrane anchor Opy2 N-terminal domain-containing protein</fullName>
    </recommendedName>
</protein>
<gene>
    <name evidence="1" type="ORF">LY90DRAFT_697672</name>
</gene>
<dbReference type="EMBL" id="MCOG01000010">
    <property type="protein sequence ID" value="ORY81693.1"/>
    <property type="molecule type" value="Genomic_DNA"/>
</dbReference>
<dbReference type="STRING" id="1754190.A0A1Y2FCQ1"/>
<proteinExistence type="predicted"/>
<name>A0A1Y2FCQ1_9FUNG</name>
<feature type="non-terminal residue" evidence="1">
    <location>
        <position position="176"/>
    </location>
</feature>
<evidence type="ECO:0000313" key="1">
    <source>
        <dbReference type="EMBL" id="ORY81693.1"/>
    </source>
</evidence>
<sequence>MAIHCPSTCIKKPINECPGCTECVNCEENPEIRKKCPDACYRKPDCFRCLECVDCEVQPEFAIYCPFNCISEETLKCPSCEECVDCDEEPEIGKSCPGACIRKPDCFRCLECVDCDEQPEYAQYCPFNCIKKTTENPPVDIPTENVDTDEMIDEPVEVTETVIGEGEFNESSDEDD</sequence>
<accession>A0A1Y2FCQ1</accession>
<evidence type="ECO:0008006" key="3">
    <source>
        <dbReference type="Google" id="ProtNLM"/>
    </source>
</evidence>
<dbReference type="Proteomes" id="UP000193920">
    <property type="component" value="Unassembled WGS sequence"/>
</dbReference>
<evidence type="ECO:0000313" key="2">
    <source>
        <dbReference type="Proteomes" id="UP000193920"/>
    </source>
</evidence>
<organism evidence="1 2">
    <name type="scientific">Neocallimastix californiae</name>
    <dbReference type="NCBI Taxonomy" id="1754190"/>
    <lineage>
        <taxon>Eukaryota</taxon>
        <taxon>Fungi</taxon>
        <taxon>Fungi incertae sedis</taxon>
        <taxon>Chytridiomycota</taxon>
        <taxon>Chytridiomycota incertae sedis</taxon>
        <taxon>Neocallimastigomycetes</taxon>
        <taxon>Neocallimastigales</taxon>
        <taxon>Neocallimastigaceae</taxon>
        <taxon>Neocallimastix</taxon>
    </lineage>
</organism>